<organism evidence="2 3">
    <name type="scientific">Leeuwenhoekiella blandensis (strain CECT 7118 / CCUG 51940 / KCTC 22103 / MED217)</name>
    <name type="common">Flavobacterium sp. (strain MED217)</name>
    <dbReference type="NCBI Taxonomy" id="398720"/>
    <lineage>
        <taxon>Bacteria</taxon>
        <taxon>Pseudomonadati</taxon>
        <taxon>Bacteroidota</taxon>
        <taxon>Flavobacteriia</taxon>
        <taxon>Flavobacteriales</taxon>
        <taxon>Flavobacteriaceae</taxon>
        <taxon>Leeuwenhoekiella</taxon>
    </lineage>
</organism>
<accession>A3XN68</accession>
<dbReference type="InterPro" id="IPR007163">
    <property type="entry name" value="VCA0040-like"/>
</dbReference>
<feature type="transmembrane region" description="Helical" evidence="1">
    <location>
        <begin position="127"/>
        <end position="145"/>
    </location>
</feature>
<dbReference type="Proteomes" id="UP000001601">
    <property type="component" value="Unassembled WGS sequence"/>
</dbReference>
<dbReference type="HOGENOM" id="CLU_055621_0_0_10"/>
<protein>
    <submittedName>
        <fullName evidence="2">Putative membrane protein</fullName>
    </submittedName>
</protein>
<keyword evidence="1" id="KW-1133">Transmembrane helix</keyword>
<keyword evidence="1" id="KW-0472">Membrane</keyword>
<keyword evidence="3" id="KW-1185">Reference proteome</keyword>
<proteinExistence type="predicted"/>
<dbReference type="OrthoDB" id="9793746at2"/>
<keyword evidence="1" id="KW-0812">Transmembrane</keyword>
<reference evidence="2 3" key="1">
    <citation type="journal article" date="2007" name="Nature">
        <title>Light stimulates growth of proteorhodopsin-containing marine Flavobacteria.</title>
        <authorList>
            <person name="Gomez-Consarnau L."/>
            <person name="Gonzalez J.M."/>
            <person name="Coll-Llado M."/>
            <person name="Gourdon P."/>
            <person name="Pascher T."/>
            <person name="Neutze R."/>
            <person name="Pedros-Alio C."/>
            <person name="Pinhassi J."/>
        </authorList>
    </citation>
    <scope>NUCLEOTIDE SEQUENCE [LARGE SCALE GENOMIC DNA]</scope>
    <source>
        <strain evidence="2 3">MED217</strain>
    </source>
</reference>
<dbReference type="Pfam" id="PF04018">
    <property type="entry name" value="VCA0040-like"/>
    <property type="match status" value="1"/>
</dbReference>
<dbReference type="eggNOG" id="COG2035">
    <property type="taxonomic scope" value="Bacteria"/>
</dbReference>
<dbReference type="STRING" id="398720.MED217_10632"/>
<dbReference type="PANTHER" id="PTHR37308">
    <property type="entry name" value="INTEGRAL MEMBRANE PROTEIN"/>
    <property type="match status" value="1"/>
</dbReference>
<dbReference type="AlphaFoldDB" id="A3XN68"/>
<feature type="transmembrane region" description="Helical" evidence="1">
    <location>
        <begin position="157"/>
        <end position="173"/>
    </location>
</feature>
<feature type="transmembrane region" description="Helical" evidence="1">
    <location>
        <begin position="180"/>
        <end position="199"/>
    </location>
</feature>
<dbReference type="PANTHER" id="PTHR37308:SF1">
    <property type="entry name" value="POLYPRENYL-PHOSPHATE TRANSPORTER"/>
    <property type="match status" value="1"/>
</dbReference>
<evidence type="ECO:0000256" key="1">
    <source>
        <dbReference type="SAM" id="Phobius"/>
    </source>
</evidence>
<dbReference type="RefSeq" id="WP_009780496.1">
    <property type="nucleotide sequence ID" value="NZ_CH672395.1"/>
</dbReference>
<dbReference type="EMBL" id="AANC01000006">
    <property type="protein sequence ID" value="EAQ48999.1"/>
    <property type="molecule type" value="Genomic_DNA"/>
</dbReference>
<gene>
    <name evidence="2" type="ORF">MED217_10632</name>
</gene>
<feature type="transmembrane region" description="Helical" evidence="1">
    <location>
        <begin position="244"/>
        <end position="262"/>
    </location>
</feature>
<evidence type="ECO:0000313" key="2">
    <source>
        <dbReference type="EMBL" id="EAQ48999.1"/>
    </source>
</evidence>
<name>A3XN68_LEEBM</name>
<comment type="caution">
    <text evidence="2">The sequence shown here is derived from an EMBL/GenBank/DDBJ whole genome shotgun (WGS) entry which is preliminary data.</text>
</comment>
<feature type="transmembrane region" description="Helical" evidence="1">
    <location>
        <begin position="297"/>
        <end position="314"/>
    </location>
</feature>
<feature type="transmembrane region" description="Helical" evidence="1">
    <location>
        <begin position="103"/>
        <end position="120"/>
    </location>
</feature>
<feature type="transmembrane region" description="Helical" evidence="1">
    <location>
        <begin position="214"/>
        <end position="232"/>
    </location>
</feature>
<feature type="transmembrane region" description="Helical" evidence="1">
    <location>
        <begin position="75"/>
        <end position="97"/>
    </location>
</feature>
<evidence type="ECO:0000313" key="3">
    <source>
        <dbReference type="Proteomes" id="UP000001601"/>
    </source>
</evidence>
<sequence>MSQKRSLVNYAVITLKGLAMGAADVVPGVSGGTIAFIAGIYEELIATIDKLDTSFFKVWKKEGFKAAAEAYNLKFLGALFLGIGLSILSLAKLITFLLEEHPLLLWGFFFGLIVASILYIGSQIKSWNVGVVISGVIGIVVSYYITIAEPLSTGASYWFIFLSGFIAIIAMILPGISGSFILLLLGSYSIVLGTVRNFVDALLALDFSALKDALLRLILFMLGCVTGLKAFSKVLTYLFKNYQNLTLALLTGFMIGALNKVWPWKEVLSYRTNSHGQQVPLLEKSILPQNFEGDPKIILVSVLAIIGFLTIFLLERFANSKQNNGI</sequence>